<feature type="chain" id="PRO_5045027519" evidence="1">
    <location>
        <begin position="20"/>
        <end position="208"/>
    </location>
</feature>
<evidence type="ECO:0000313" key="3">
    <source>
        <dbReference type="RefSeq" id="XP_071931347.1"/>
    </source>
</evidence>
<protein>
    <submittedName>
        <fullName evidence="3 4">Uncharacterized protein isoform X1</fullName>
    </submittedName>
</protein>
<reference evidence="3 4" key="1">
    <citation type="submission" date="2025-05" db="UniProtKB">
        <authorList>
            <consortium name="RefSeq"/>
        </authorList>
    </citation>
    <scope>IDENTIFICATION</scope>
    <source>
        <tissue evidence="3 4">Leaves</tissue>
    </source>
</reference>
<evidence type="ECO:0000313" key="4">
    <source>
        <dbReference type="RefSeq" id="XP_071931348.1"/>
    </source>
</evidence>
<dbReference type="Proteomes" id="UP001652660">
    <property type="component" value="Chromosome 2c"/>
</dbReference>
<sequence length="208" mass="23362">MPLIPVIFSLSFFWTMLLCCLSGCSEPWYKSLLKYPVLFLPRKEHLAFCLSRSLGCSGPNHLPSVWFSSSSSVEHRASISRGLWVAVVQIICHSFGSSSPPPLGTILPSIWFSSSSFVDLFSSPSEDLLFCSRESVWSAGVCYWPVFLKASMLAMEPLRVTEIHSSLPQWTSVIQVIEASHPKTTHANRASRVYRRFRDCCISCTFEV</sequence>
<dbReference type="RefSeq" id="XP_071931349.1">
    <property type="nucleotide sequence ID" value="XM_072075248.1"/>
</dbReference>
<name>A0ABM4WHS7_COFAR</name>
<evidence type="ECO:0000313" key="5">
    <source>
        <dbReference type="RefSeq" id="XP_071931349.1"/>
    </source>
</evidence>
<accession>A0ABM4WHS7</accession>
<feature type="signal peptide" evidence="1">
    <location>
        <begin position="1"/>
        <end position="19"/>
    </location>
</feature>
<dbReference type="RefSeq" id="XP_071931348.1">
    <property type="nucleotide sequence ID" value="XM_072075247.1"/>
</dbReference>
<gene>
    <name evidence="3 4 5" type="primary">LOC140035221</name>
</gene>
<proteinExistence type="predicted"/>
<dbReference type="RefSeq" id="XP_071931347.1">
    <property type="nucleotide sequence ID" value="XM_072075246.1"/>
</dbReference>
<keyword evidence="2" id="KW-1185">Reference proteome</keyword>
<organism evidence="2 4">
    <name type="scientific">Coffea arabica</name>
    <name type="common">Arabian coffee</name>
    <dbReference type="NCBI Taxonomy" id="13443"/>
    <lineage>
        <taxon>Eukaryota</taxon>
        <taxon>Viridiplantae</taxon>
        <taxon>Streptophyta</taxon>
        <taxon>Embryophyta</taxon>
        <taxon>Tracheophyta</taxon>
        <taxon>Spermatophyta</taxon>
        <taxon>Magnoliopsida</taxon>
        <taxon>eudicotyledons</taxon>
        <taxon>Gunneridae</taxon>
        <taxon>Pentapetalae</taxon>
        <taxon>asterids</taxon>
        <taxon>lamiids</taxon>
        <taxon>Gentianales</taxon>
        <taxon>Rubiaceae</taxon>
        <taxon>Ixoroideae</taxon>
        <taxon>Gardenieae complex</taxon>
        <taxon>Bertiereae - Coffeeae clade</taxon>
        <taxon>Coffeeae</taxon>
        <taxon>Coffea</taxon>
    </lineage>
</organism>
<dbReference type="GeneID" id="140035221"/>
<evidence type="ECO:0000313" key="2">
    <source>
        <dbReference type="Proteomes" id="UP001652660"/>
    </source>
</evidence>
<keyword evidence="1" id="KW-0732">Signal</keyword>
<evidence type="ECO:0000256" key="1">
    <source>
        <dbReference type="SAM" id="SignalP"/>
    </source>
</evidence>